<proteinExistence type="predicted"/>
<keyword evidence="1" id="KW-0479">Metal-binding</keyword>
<reference evidence="2" key="1">
    <citation type="journal article" date="2014" name="Front. Microbiol.">
        <title>High frequency of phylogenetically diverse reductive dehalogenase-homologous genes in deep subseafloor sedimentary metagenomes.</title>
        <authorList>
            <person name="Kawai M."/>
            <person name="Futagami T."/>
            <person name="Toyoda A."/>
            <person name="Takaki Y."/>
            <person name="Nishi S."/>
            <person name="Hori S."/>
            <person name="Arai W."/>
            <person name="Tsubouchi T."/>
            <person name="Morono Y."/>
            <person name="Uchiyama I."/>
            <person name="Ito T."/>
            <person name="Fujiyama A."/>
            <person name="Inagaki F."/>
            <person name="Takami H."/>
        </authorList>
    </citation>
    <scope>NUCLEOTIDE SEQUENCE</scope>
    <source>
        <strain evidence="2">Expedition CK06-06</strain>
    </source>
</reference>
<dbReference type="GO" id="GO:0051539">
    <property type="term" value="F:4 iron, 4 sulfur cluster binding"/>
    <property type="evidence" value="ECO:0007669"/>
    <property type="project" value="UniProtKB-KW"/>
</dbReference>
<dbReference type="InterPro" id="IPR013785">
    <property type="entry name" value="Aldolase_TIM"/>
</dbReference>
<dbReference type="AlphaFoldDB" id="X0UYA4"/>
<accession>X0UYA4</accession>
<keyword evidence="1" id="KW-0411">Iron-sulfur</keyword>
<comment type="caution">
    <text evidence="2">The sequence shown here is derived from an EMBL/GenBank/DDBJ whole genome shotgun (WGS) entry which is preliminary data.</text>
</comment>
<dbReference type="PANTHER" id="PTHR30538:SF0">
    <property type="entry name" value="L-LYSINE 2,3-AMINOMUTASE AQ_1632-RELATED"/>
    <property type="match status" value="1"/>
</dbReference>
<dbReference type="InterPro" id="IPR058240">
    <property type="entry name" value="rSAM_sf"/>
</dbReference>
<keyword evidence="1" id="KW-0408">Iron</keyword>
<evidence type="ECO:0000256" key="1">
    <source>
        <dbReference type="ARBA" id="ARBA00022485"/>
    </source>
</evidence>
<dbReference type="InterPro" id="IPR003739">
    <property type="entry name" value="Lys_aminomutase/Glu_NH3_mut"/>
</dbReference>
<gene>
    <name evidence="2" type="ORF">S01H1_46802</name>
</gene>
<keyword evidence="1" id="KW-0004">4Fe-4S</keyword>
<evidence type="ECO:0008006" key="3">
    <source>
        <dbReference type="Google" id="ProtNLM"/>
    </source>
</evidence>
<dbReference type="EMBL" id="BARS01029981">
    <property type="protein sequence ID" value="GAG10824.1"/>
    <property type="molecule type" value="Genomic_DNA"/>
</dbReference>
<dbReference type="Gene3D" id="3.20.20.70">
    <property type="entry name" value="Aldolase class I"/>
    <property type="match status" value="1"/>
</dbReference>
<name>X0UYA4_9ZZZZ</name>
<sequence length="242" mass="27877">MKYKAYTLRNVSEIDQLRSFSSEQLLNFEVVGSVLPFKTNNYVVNELIDWKNYQDDPIFCLNFPQKEMLSEEHFEMVAAQVRDGSDRTNISRAANRVRFDLNPHPAGQLDHNVPLLNGESLQGIQHKYRETMLLFPSQGQTCHAYCTFCFRWPQFTGITDLKFAMKQTHHQIDYLKEHPEITDILITGGDPMVMSASAMAVYIDALLDADLPHLQNIRIGSKTLAFWPYRYVTDSDAADMLF</sequence>
<protein>
    <recommendedName>
        <fullName evidence="3">Lysine 2,3-aminomutase</fullName>
    </recommendedName>
</protein>
<organism evidence="2">
    <name type="scientific">marine sediment metagenome</name>
    <dbReference type="NCBI Taxonomy" id="412755"/>
    <lineage>
        <taxon>unclassified sequences</taxon>
        <taxon>metagenomes</taxon>
        <taxon>ecological metagenomes</taxon>
    </lineage>
</organism>
<dbReference type="PANTHER" id="PTHR30538">
    <property type="entry name" value="LYSINE 2,3-AMINOMUTASE-RELATED"/>
    <property type="match status" value="1"/>
</dbReference>
<feature type="non-terminal residue" evidence="2">
    <location>
        <position position="242"/>
    </location>
</feature>
<dbReference type="SUPFAM" id="SSF102114">
    <property type="entry name" value="Radical SAM enzymes"/>
    <property type="match status" value="1"/>
</dbReference>
<evidence type="ECO:0000313" key="2">
    <source>
        <dbReference type="EMBL" id="GAG10824.1"/>
    </source>
</evidence>